<dbReference type="GO" id="GO:0032259">
    <property type="term" value="P:methylation"/>
    <property type="evidence" value="ECO:0007669"/>
    <property type="project" value="UniProtKB-KW"/>
</dbReference>
<feature type="domain" description="Methyltransferase" evidence="3">
    <location>
        <begin position="55"/>
        <end position="154"/>
    </location>
</feature>
<dbReference type="InterPro" id="IPR041698">
    <property type="entry name" value="Methyltransf_25"/>
</dbReference>
<evidence type="ECO:0000313" key="5">
    <source>
        <dbReference type="Proteomes" id="UP000625283"/>
    </source>
</evidence>
<evidence type="ECO:0000256" key="2">
    <source>
        <dbReference type="ARBA" id="ARBA00022679"/>
    </source>
</evidence>
<name>A0ABS1R1H8_9SPHI</name>
<evidence type="ECO:0000313" key="4">
    <source>
        <dbReference type="EMBL" id="MBL1408541.1"/>
    </source>
</evidence>
<dbReference type="Pfam" id="PF13649">
    <property type="entry name" value="Methyltransf_25"/>
    <property type="match status" value="1"/>
</dbReference>
<evidence type="ECO:0000259" key="3">
    <source>
        <dbReference type="Pfam" id="PF13649"/>
    </source>
</evidence>
<dbReference type="PANTHER" id="PTHR43861">
    <property type="entry name" value="TRANS-ACONITATE 2-METHYLTRANSFERASE-RELATED"/>
    <property type="match status" value="1"/>
</dbReference>
<dbReference type="PANTHER" id="PTHR43861:SF1">
    <property type="entry name" value="TRANS-ACONITATE 2-METHYLTRANSFERASE"/>
    <property type="match status" value="1"/>
</dbReference>
<dbReference type="InterPro" id="IPR029063">
    <property type="entry name" value="SAM-dependent_MTases_sf"/>
</dbReference>
<organism evidence="4 5">
    <name type="scientific">Sphingobacterium faecale</name>
    <dbReference type="NCBI Taxonomy" id="2803775"/>
    <lineage>
        <taxon>Bacteria</taxon>
        <taxon>Pseudomonadati</taxon>
        <taxon>Bacteroidota</taxon>
        <taxon>Sphingobacteriia</taxon>
        <taxon>Sphingobacteriales</taxon>
        <taxon>Sphingobacteriaceae</taxon>
        <taxon>Sphingobacterium</taxon>
    </lineage>
</organism>
<dbReference type="GO" id="GO:0008168">
    <property type="term" value="F:methyltransferase activity"/>
    <property type="evidence" value="ECO:0007669"/>
    <property type="project" value="UniProtKB-KW"/>
</dbReference>
<keyword evidence="1 4" id="KW-0489">Methyltransferase</keyword>
<keyword evidence="5" id="KW-1185">Reference proteome</keyword>
<dbReference type="Proteomes" id="UP000625283">
    <property type="component" value="Unassembled WGS sequence"/>
</dbReference>
<gene>
    <name evidence="4" type="ORF">JKG61_07240</name>
</gene>
<dbReference type="CDD" id="cd02440">
    <property type="entry name" value="AdoMet_MTases"/>
    <property type="match status" value="1"/>
</dbReference>
<dbReference type="SUPFAM" id="SSF53335">
    <property type="entry name" value="S-adenosyl-L-methionine-dependent methyltransferases"/>
    <property type="match status" value="1"/>
</dbReference>
<sequence>MKNKSTLKEIEKRFDQDVERFSKLETGQLTTLDALFNMNLFAEGISTTYPDLRNVLDIGCGAGNYDIQLLTHVSPLDITLVDLSKPMLEKAKERITAVNKGGGIHCLKGDFRTVDLEPGKFDVIIATAVLHHLREDDDWKEAFARLYGLLRKGGSIWIFDLVEQADPALQRLIYQDKYGDYLKSLKDEAYRDHVFDYIEKEDSPRPLMYQLDLLKEVGFTKVDILHKNLCFASFVAFK</sequence>
<evidence type="ECO:0000256" key="1">
    <source>
        <dbReference type="ARBA" id="ARBA00022603"/>
    </source>
</evidence>
<comment type="caution">
    <text evidence="4">The sequence shown here is derived from an EMBL/GenBank/DDBJ whole genome shotgun (WGS) entry which is preliminary data.</text>
</comment>
<dbReference type="EMBL" id="JAERTY010000003">
    <property type="protein sequence ID" value="MBL1408541.1"/>
    <property type="molecule type" value="Genomic_DNA"/>
</dbReference>
<keyword evidence="2" id="KW-0808">Transferase</keyword>
<accession>A0ABS1R1H8</accession>
<dbReference type="RefSeq" id="WP_202102295.1">
    <property type="nucleotide sequence ID" value="NZ_JAERTY010000003.1"/>
</dbReference>
<dbReference type="Gene3D" id="3.40.50.150">
    <property type="entry name" value="Vaccinia Virus protein VP39"/>
    <property type="match status" value="1"/>
</dbReference>
<proteinExistence type="predicted"/>
<reference evidence="4 5" key="1">
    <citation type="submission" date="2021-01" db="EMBL/GenBank/DDBJ databases">
        <title>C459-1 draft genome sequence.</title>
        <authorList>
            <person name="Zhang X.-F."/>
        </authorList>
    </citation>
    <scope>NUCLEOTIDE SEQUENCE [LARGE SCALE GENOMIC DNA]</scope>
    <source>
        <strain evidence="5">C459-1</strain>
    </source>
</reference>
<protein>
    <submittedName>
        <fullName evidence="4">Class I SAM-dependent methyltransferase</fullName>
    </submittedName>
</protein>